<protein>
    <submittedName>
        <fullName evidence="3">Colanic acid capsular biosynthesis activation protein A</fullName>
    </submittedName>
    <submittedName>
        <fullName evidence="4">LuxR C-terminal-related transcriptional regulator</fullName>
    </submittedName>
</protein>
<name>A0A2X2DW99_PRORE</name>
<dbReference type="RefSeq" id="WP_153673605.1">
    <property type="nucleotide sequence ID" value="NZ_ABDWLN020000025.1"/>
</dbReference>
<feature type="domain" description="HTH luxR-type" evidence="2">
    <location>
        <begin position="133"/>
        <end position="190"/>
    </location>
</feature>
<dbReference type="GeneID" id="92275502"/>
<dbReference type="EMBL" id="CAHPSF010000001">
    <property type="protein sequence ID" value="CAB5663772.1"/>
    <property type="molecule type" value="Genomic_DNA"/>
</dbReference>
<dbReference type="InterPro" id="IPR016032">
    <property type="entry name" value="Sig_transdc_resp-reg_C-effctor"/>
</dbReference>
<dbReference type="Proteomes" id="UP000834611">
    <property type="component" value="Unassembled WGS sequence"/>
</dbReference>
<dbReference type="SMART" id="SM00421">
    <property type="entry name" value="HTH_LUXR"/>
    <property type="match status" value="1"/>
</dbReference>
<evidence type="ECO:0000259" key="2">
    <source>
        <dbReference type="SMART" id="SM00421"/>
    </source>
</evidence>
<evidence type="ECO:0000313" key="4">
    <source>
        <dbReference type="EMBL" id="QWQ19477.1"/>
    </source>
</evidence>
<dbReference type="EMBL" id="CP076405">
    <property type="protein sequence ID" value="QWQ19477.1"/>
    <property type="molecule type" value="Genomic_DNA"/>
</dbReference>
<dbReference type="Pfam" id="PF00196">
    <property type="entry name" value="GerE"/>
    <property type="match status" value="1"/>
</dbReference>
<proteinExistence type="predicted"/>
<reference evidence="4" key="2">
    <citation type="submission" date="2021-06" db="EMBL/GenBank/DDBJ databases">
        <title>Emergence of genetically related NDM-1-producing Providencia rettgeri strains in Argentina.</title>
        <authorList>
            <person name="Pasteran F."/>
            <person name="Meo A."/>
            <person name="Gomez S."/>
            <person name="Derdoy L."/>
            <person name="Albronoz E."/>
            <person name="Faccone D."/>
            <person name="Guerriero L."/>
            <person name="Archuby D."/>
            <person name="Tarzia A."/>
            <person name="Lopez M."/>
            <person name="Corso A."/>
        </authorList>
    </citation>
    <scope>NUCLEOTIDE SEQUENCE</scope>
    <source>
        <strain evidence="4">PreM15628</strain>
    </source>
</reference>
<dbReference type="GO" id="GO:0006355">
    <property type="term" value="P:regulation of DNA-templated transcription"/>
    <property type="evidence" value="ECO:0007669"/>
    <property type="project" value="InterPro"/>
</dbReference>
<sequence>MRILVIDECYYTRLGITEYLSKNKKLEFISTGCIKEAIGFMNTNLPSIILVNLTYYCNYSDYCPTLQQLLSNTNNARFYIYINAPYPQTNNPLLLKDNYFILSKSIIIQTLDKVIRDHEQIEKITKLANNIESSIFTIKEQNIINNWMNETPNHIISRKLGISNSTVYSQKRHIASKVFVKNRIELFFIYNVFKYLY</sequence>
<dbReference type="InterPro" id="IPR000792">
    <property type="entry name" value="Tscrpt_reg_LuxR_C"/>
</dbReference>
<gene>
    <name evidence="3" type="primary">rcsA</name>
    <name evidence="3" type="ORF">GHA_00358</name>
    <name evidence="4" type="ORF">KOF27_12650</name>
</gene>
<keyword evidence="1" id="KW-0238">DNA-binding</keyword>
<dbReference type="GO" id="GO:0003677">
    <property type="term" value="F:DNA binding"/>
    <property type="evidence" value="ECO:0007669"/>
    <property type="project" value="UniProtKB-KW"/>
</dbReference>
<evidence type="ECO:0000313" key="5">
    <source>
        <dbReference type="Proteomes" id="UP000834611"/>
    </source>
</evidence>
<evidence type="ECO:0000313" key="3">
    <source>
        <dbReference type="EMBL" id="CAB5663772.1"/>
    </source>
</evidence>
<accession>A0A2X2DW99</accession>
<dbReference type="AlphaFoldDB" id="A0A2X2DW99"/>
<reference evidence="3" key="1">
    <citation type="submission" date="2020-05" db="EMBL/GenBank/DDBJ databases">
        <authorList>
            <person name="Delgado-Blas J."/>
        </authorList>
    </citation>
    <scope>NUCLEOTIDE SEQUENCE</scope>
    <source>
        <strain evidence="3">BB1453</strain>
    </source>
</reference>
<organism evidence="3 5">
    <name type="scientific">Providencia rettgeri</name>
    <dbReference type="NCBI Taxonomy" id="587"/>
    <lineage>
        <taxon>Bacteria</taxon>
        <taxon>Pseudomonadati</taxon>
        <taxon>Pseudomonadota</taxon>
        <taxon>Gammaproteobacteria</taxon>
        <taxon>Enterobacterales</taxon>
        <taxon>Morganellaceae</taxon>
        <taxon>Providencia</taxon>
    </lineage>
</organism>
<evidence type="ECO:0000256" key="1">
    <source>
        <dbReference type="ARBA" id="ARBA00023125"/>
    </source>
</evidence>
<dbReference type="Gene3D" id="3.40.50.2300">
    <property type="match status" value="1"/>
</dbReference>
<dbReference type="SUPFAM" id="SSF46894">
    <property type="entry name" value="C-terminal effector domain of the bipartite response regulators"/>
    <property type="match status" value="1"/>
</dbReference>
<dbReference type="Proteomes" id="UP000682358">
    <property type="component" value="Chromosome"/>
</dbReference>